<dbReference type="EMBL" id="KN120802">
    <property type="protein sequence ID" value="KFO37566.1"/>
    <property type="molecule type" value="Genomic_DNA"/>
</dbReference>
<protein>
    <submittedName>
        <fullName evidence="2">Uncharacterized protein</fullName>
    </submittedName>
</protein>
<evidence type="ECO:0000313" key="3">
    <source>
        <dbReference type="Proteomes" id="UP000028990"/>
    </source>
</evidence>
<feature type="compositionally biased region" description="Polar residues" evidence="1">
    <location>
        <begin position="182"/>
        <end position="200"/>
    </location>
</feature>
<evidence type="ECO:0000313" key="2">
    <source>
        <dbReference type="EMBL" id="KFO37566.1"/>
    </source>
</evidence>
<feature type="compositionally biased region" description="Basic and acidic residues" evidence="1">
    <location>
        <begin position="18"/>
        <end position="34"/>
    </location>
</feature>
<evidence type="ECO:0000256" key="1">
    <source>
        <dbReference type="SAM" id="MobiDB-lite"/>
    </source>
</evidence>
<keyword evidence="3" id="KW-1185">Reference proteome</keyword>
<dbReference type="AlphaFoldDB" id="A0A091EPF4"/>
<dbReference type="Proteomes" id="UP000028990">
    <property type="component" value="Unassembled WGS sequence"/>
</dbReference>
<proteinExistence type="predicted"/>
<sequence length="200" mass="23290">MGGEEEEGEEEKEEEEEKGERLIRDKEKERERERGRGREEVKMFYAFKSATAVRREFRRHRLALHLLCVSALYSWSPSVFSRRVDGSHTLLCLHNLIVKKQTRVKLPDMGKENERQVVKLFTFIRASGRRRRRWVQQVLRVPVPLSGNAMRLPHKFGEQKTAVPRMYVPQLKEAVTPGPSLHQHQTWSGTGSSLHTVHGL</sequence>
<accession>A0A091EPF4</accession>
<reference evidence="2 3" key="1">
    <citation type="submission" date="2013-11" db="EMBL/GenBank/DDBJ databases">
        <title>The Damaraland mole rat (Fukomys damarensis) genome and evolution of African mole rats.</title>
        <authorList>
            <person name="Gladyshev V.N."/>
            <person name="Fang X."/>
        </authorList>
    </citation>
    <scope>NUCLEOTIDE SEQUENCE [LARGE SCALE GENOMIC DNA]</scope>
    <source>
        <tissue evidence="2">Liver</tissue>
    </source>
</reference>
<name>A0A091EPF4_FUKDA</name>
<feature type="compositionally biased region" description="Acidic residues" evidence="1">
    <location>
        <begin position="1"/>
        <end position="17"/>
    </location>
</feature>
<feature type="region of interest" description="Disordered" evidence="1">
    <location>
        <begin position="1"/>
        <end position="34"/>
    </location>
</feature>
<gene>
    <name evidence="2" type="ORF">H920_01051</name>
</gene>
<organism evidence="2 3">
    <name type="scientific">Fukomys damarensis</name>
    <name type="common">Damaraland mole rat</name>
    <name type="synonym">Cryptomys damarensis</name>
    <dbReference type="NCBI Taxonomy" id="885580"/>
    <lineage>
        <taxon>Eukaryota</taxon>
        <taxon>Metazoa</taxon>
        <taxon>Chordata</taxon>
        <taxon>Craniata</taxon>
        <taxon>Vertebrata</taxon>
        <taxon>Euteleostomi</taxon>
        <taxon>Mammalia</taxon>
        <taxon>Eutheria</taxon>
        <taxon>Euarchontoglires</taxon>
        <taxon>Glires</taxon>
        <taxon>Rodentia</taxon>
        <taxon>Hystricomorpha</taxon>
        <taxon>Bathyergidae</taxon>
        <taxon>Fukomys</taxon>
    </lineage>
</organism>
<feature type="region of interest" description="Disordered" evidence="1">
    <location>
        <begin position="178"/>
        <end position="200"/>
    </location>
</feature>